<protein>
    <recommendedName>
        <fullName evidence="1">RNA polymerase sigma-70 region 4 domain-containing protein</fullName>
    </recommendedName>
</protein>
<dbReference type="InterPro" id="IPR036388">
    <property type="entry name" value="WH-like_DNA-bd_sf"/>
</dbReference>
<evidence type="ECO:0000259" key="1">
    <source>
        <dbReference type="Pfam" id="PF04545"/>
    </source>
</evidence>
<dbReference type="InterPro" id="IPR013324">
    <property type="entry name" value="RNA_pol_sigma_r3/r4-like"/>
</dbReference>
<name>A0AA44BD90_9CLOT</name>
<dbReference type="GO" id="GO:0003700">
    <property type="term" value="F:DNA-binding transcription factor activity"/>
    <property type="evidence" value="ECO:0007669"/>
    <property type="project" value="InterPro"/>
</dbReference>
<dbReference type="AlphaFoldDB" id="A0AA44BD90"/>
<dbReference type="EMBL" id="SUMG01000003">
    <property type="protein sequence ID" value="NBG87687.1"/>
    <property type="molecule type" value="Genomic_DNA"/>
</dbReference>
<dbReference type="GO" id="GO:0006352">
    <property type="term" value="P:DNA-templated transcription initiation"/>
    <property type="evidence" value="ECO:0007669"/>
    <property type="project" value="InterPro"/>
</dbReference>
<dbReference type="SUPFAM" id="SSF88659">
    <property type="entry name" value="Sigma3 and sigma4 domains of RNA polymerase sigma factors"/>
    <property type="match status" value="1"/>
</dbReference>
<comment type="caution">
    <text evidence="2">The sequence shown here is derived from an EMBL/GenBank/DDBJ whole genome shotgun (WGS) entry which is preliminary data.</text>
</comment>
<feature type="domain" description="RNA polymerase sigma-70 region 4" evidence="1">
    <location>
        <begin position="424"/>
        <end position="462"/>
    </location>
</feature>
<gene>
    <name evidence="2" type="ORF">ISALK_04155</name>
</gene>
<dbReference type="Pfam" id="PF04545">
    <property type="entry name" value="Sigma70_r4"/>
    <property type="match status" value="1"/>
</dbReference>
<accession>A0AA44BD90</accession>
<keyword evidence="3" id="KW-1185">Reference proteome</keyword>
<dbReference type="Gene3D" id="1.10.10.10">
    <property type="entry name" value="Winged helix-like DNA-binding domain superfamily/Winged helix DNA-binding domain"/>
    <property type="match status" value="1"/>
</dbReference>
<evidence type="ECO:0000313" key="2">
    <source>
        <dbReference type="EMBL" id="NBG87687.1"/>
    </source>
</evidence>
<sequence length="1088" mass="128083">MHGTEYIRKPKWINLKRLYTVSYYFHDFIDAQQVSLEGDTIDLEDLKTYYRLDPIKAKILITELKIRGFGTEPDQPSMLWDNWVIQFPYKYITAELEAGSENFRQVDFKELGLGSFLEQFRVTEDAFFEGVLLNGLAKLNEYTTMDALEEGFTKVGFMVNEIVKEEVLEEIPSEVKARADEALIEDVFEENGFTAFRKYCSAQGLVYIKDLEHIDLDGLQAVKGFGLTKVQKIKERYQQHLISPKAEEEIPRISLPKDKESLDLLIEDYFTGNPLRIFREFCINKGYQTIQDLEGLPYEELYNINGFGKRKIKDVIDKIENLDNLEKKEIVQQLQAGFFEISKDFEAVPVEKVFDGKALRYLTDRRVNNLGDLASIKKAELNGIPGMGKKKVGELKEEIRLYSNSLEGYVAKAFQYLETLENYQIFKERVINKATLSEIGNRKNVSRERIRQKEAKGVKQLKDILTITESVFEKKGYFADRSVIEFDELVDLFQTYERALIVKHFLNEYGLENLTYWEAGDTILVNLDGNRVSVKIKAVVDSYGEIIEVPETLNEMEEVLHAQGLSFINEKILKRFLTSAGYVRYNNLFSRSRLYKLDMMGLLIKKHFPYGIERTAEKAELIRDYMYKEFKIDPKEYVNDRPLWALTENNEELILWKSNSVNHIENVVIDSLLLNKIKDYIDHSIKSNRSVSADYLYNHFKSKLDKHTNISDKNALYGILKYYYQEEYTFKKLVISKRDGKKTELWKLIEDYVSEQGGRIDSRTIKKEFKTSDIMMQGAINNSEKLLSSNRGSEIIHYDYLQFTKFFEVQLYEKILSSFHNGYTNAYMTMKNAKDLLEENNIDDHDLLYSIMKHLFSDKFHFVRRPHVLKASPKTKFTADKLIYRAFDKEKIKTQEDLKKLLQERYRFSYLSTAALIAKAKENLFQLDKDSFTLFKLVSIEEKLIENVRKDVELLLEEKDYIVLNDFKRFDLTERTIDVDGETLPWNPYIVKATIEKYLKEDYKFLWKDIPDWRYDKVIIIRKNSSIDTLGEFMIELIKKEFSQEKYITLKQIEDFMQNEEVIYKKLPEEFFQENQVKIDDSGRVWIR</sequence>
<reference evidence="2 3" key="1">
    <citation type="submission" date="2019-04" db="EMBL/GenBank/DDBJ databases">
        <title>Isachenkonia alkalipeptolytica gen. nov. sp. nov. a new anaerobic, alkiliphilic organothrophic bacterium capable to reduce synthesized ferrihydrite isolated from a soda lake.</title>
        <authorList>
            <person name="Toshchakov S.V."/>
            <person name="Zavarzina D.G."/>
            <person name="Zhilina T.N."/>
            <person name="Kostrikina N.A."/>
            <person name="Kublanov I.V."/>
        </authorList>
    </citation>
    <scope>NUCLEOTIDE SEQUENCE [LARGE SCALE GENOMIC DNA]</scope>
    <source>
        <strain evidence="2 3">Z-1701</strain>
    </source>
</reference>
<proteinExistence type="predicted"/>
<organism evidence="2 3">
    <name type="scientific">Isachenkonia alkalipeptolytica</name>
    <dbReference type="NCBI Taxonomy" id="2565777"/>
    <lineage>
        <taxon>Bacteria</taxon>
        <taxon>Bacillati</taxon>
        <taxon>Bacillota</taxon>
        <taxon>Clostridia</taxon>
        <taxon>Eubacteriales</taxon>
        <taxon>Clostridiaceae</taxon>
        <taxon>Isachenkonia</taxon>
    </lineage>
</organism>
<dbReference type="InterPro" id="IPR007630">
    <property type="entry name" value="RNA_pol_sigma70_r4"/>
</dbReference>
<evidence type="ECO:0000313" key="3">
    <source>
        <dbReference type="Proteomes" id="UP000449710"/>
    </source>
</evidence>
<dbReference type="RefSeq" id="WP_160719364.1">
    <property type="nucleotide sequence ID" value="NZ_SUMG01000003.1"/>
</dbReference>
<dbReference type="Proteomes" id="UP000449710">
    <property type="component" value="Unassembled WGS sequence"/>
</dbReference>